<comment type="similarity">
    <text evidence="1 4">Belongs to the GTP cyclohydrolase I type 2/NIF3 family.</text>
</comment>
<dbReference type="InterPro" id="IPR036069">
    <property type="entry name" value="DUF34/NIF3_sf"/>
</dbReference>
<dbReference type="InterPro" id="IPR017221">
    <property type="entry name" value="DUF34/NIF3_bac"/>
</dbReference>
<dbReference type="FunFam" id="3.40.1390.30:FF:000001">
    <property type="entry name" value="GTP cyclohydrolase 1 type 2"/>
    <property type="match status" value="1"/>
</dbReference>
<evidence type="ECO:0000313" key="7">
    <source>
        <dbReference type="Proteomes" id="UP000028091"/>
    </source>
</evidence>
<comment type="caution">
    <text evidence="6">The sequence shown here is derived from an EMBL/GenBank/DDBJ whole genome shotgun (WGS) entry which is preliminary data.</text>
</comment>
<sequence>MAKTVNGHEIIQLFEQFSPKAYAMEGDKIGLQIGTLNKKVTNVMITLDVLENVVDEAIERHVDLIIAHHPPIFRPLKNVATDQPAGRIIEKCMKHDIAVYVAHTNLDVADGGVNDLLANALELKETSVLIPTYEDQIKQLALYVPEEFEEAIRTALGNAGAGHIGNYSHCAFSNEGTGSFLPSEEAAPFIGESGKLEFVKEVRIETIFPASIEKQVIREMIKAHPYEEVAYSVHTTDLPPIQKGLGRIGELREPMTLGDFTQFVKTKLDVNGARFVGDQEAVVKKVAVLGGDGNKYIHQAKRMGADVYVTGDLYFHVAHDAMMLGLNVVDPGHYAEKIMKEGVKAKLQSLCTDKKYDVQLFVSEANTNPFQFM</sequence>
<evidence type="ECO:0000256" key="3">
    <source>
        <dbReference type="ARBA" id="ARBA00022723"/>
    </source>
</evidence>
<dbReference type="Pfam" id="PF01784">
    <property type="entry name" value="DUF34_NIF3"/>
    <property type="match status" value="1"/>
</dbReference>
<gene>
    <name evidence="6" type="ORF">BA70_15400</name>
</gene>
<dbReference type="Gene3D" id="3.40.1390.30">
    <property type="entry name" value="NIF3 (NGG1p interacting factor 3)-like"/>
    <property type="match status" value="1"/>
</dbReference>
<dbReference type="FunFam" id="3.30.70.120:FF:000006">
    <property type="entry name" value="GTP cyclohydrolase 1 type 2 homolog"/>
    <property type="match status" value="1"/>
</dbReference>
<feature type="binding site" evidence="5">
    <location>
        <position position="107"/>
    </location>
    <ligand>
        <name>a divalent metal cation</name>
        <dbReference type="ChEBI" id="CHEBI:60240"/>
        <label>1</label>
    </ligand>
</feature>
<keyword evidence="3 4" id="KW-0479">Metal-binding</keyword>
<dbReference type="GO" id="GO:0005737">
    <property type="term" value="C:cytoplasm"/>
    <property type="evidence" value="ECO:0007669"/>
    <property type="project" value="TreeGrafter"/>
</dbReference>
<reference evidence="6 7" key="1">
    <citation type="submission" date="2012-09" db="EMBL/GenBank/DDBJ databases">
        <title>Genome Sequence of Bacillus sp. DW5-4.</title>
        <authorList>
            <person name="Lai Q."/>
            <person name="Liu Y."/>
            <person name="Shao Z."/>
        </authorList>
    </citation>
    <scope>NUCLEOTIDE SEQUENCE [LARGE SCALE GENOMIC DNA]</scope>
    <source>
        <strain evidence="6 7">DW5-4</strain>
    </source>
</reference>
<dbReference type="PANTHER" id="PTHR13799:SF14">
    <property type="entry name" value="GTP CYCLOHYDROLASE 1 TYPE 2 HOMOLOG"/>
    <property type="match status" value="1"/>
</dbReference>
<accession>A0A081LCU3</accession>
<organism evidence="6 7">
    <name type="scientific">Bacillus zhangzhouensis</name>
    <dbReference type="NCBI Taxonomy" id="1178540"/>
    <lineage>
        <taxon>Bacteria</taxon>
        <taxon>Bacillati</taxon>
        <taxon>Bacillota</taxon>
        <taxon>Bacilli</taxon>
        <taxon>Bacillales</taxon>
        <taxon>Bacillaceae</taxon>
        <taxon>Bacillus</taxon>
    </lineage>
</organism>
<dbReference type="AlphaFoldDB" id="A0A081LCU3"/>
<protein>
    <recommendedName>
        <fullName evidence="2 4">GTP cyclohydrolase 1 type 2 homolog</fullName>
    </recommendedName>
</protein>
<dbReference type="InterPro" id="IPR002678">
    <property type="entry name" value="DUF34/NIF3"/>
</dbReference>
<feature type="binding site" evidence="5">
    <location>
        <position position="336"/>
    </location>
    <ligand>
        <name>a divalent metal cation</name>
        <dbReference type="ChEBI" id="CHEBI:60240"/>
        <label>1</label>
    </ligand>
</feature>
<evidence type="ECO:0000256" key="1">
    <source>
        <dbReference type="ARBA" id="ARBA00006964"/>
    </source>
</evidence>
<dbReference type="Proteomes" id="UP000028091">
    <property type="component" value="Unassembled WGS sequence"/>
</dbReference>
<proteinExistence type="inferred from homology"/>
<dbReference type="InterPro" id="IPR015867">
    <property type="entry name" value="N-reg_PII/ATP_PRibTrfase_C"/>
</dbReference>
<name>A0A081LCU3_9BACI</name>
<dbReference type="SUPFAM" id="SSF102705">
    <property type="entry name" value="NIF3 (NGG1p interacting factor 3)-like"/>
    <property type="match status" value="1"/>
</dbReference>
<dbReference type="EMBL" id="JOTP01000005">
    <property type="protein sequence ID" value="KEP27069.1"/>
    <property type="molecule type" value="Genomic_DNA"/>
</dbReference>
<evidence type="ECO:0000256" key="4">
    <source>
        <dbReference type="PIRNR" id="PIRNR037489"/>
    </source>
</evidence>
<dbReference type="eggNOG" id="COG0327">
    <property type="taxonomic scope" value="Bacteria"/>
</dbReference>
<evidence type="ECO:0000256" key="5">
    <source>
        <dbReference type="PIRSR" id="PIRSR602678-1"/>
    </source>
</evidence>
<dbReference type="PIRSF" id="PIRSF037489">
    <property type="entry name" value="UCP037489_NIF3_YqfO"/>
    <property type="match status" value="1"/>
</dbReference>
<evidence type="ECO:0000256" key="2">
    <source>
        <dbReference type="ARBA" id="ARBA00022112"/>
    </source>
</evidence>
<dbReference type="GO" id="GO:0046872">
    <property type="term" value="F:metal ion binding"/>
    <property type="evidence" value="ECO:0007669"/>
    <property type="project" value="UniProtKB-UniRule"/>
</dbReference>
<evidence type="ECO:0000313" key="6">
    <source>
        <dbReference type="EMBL" id="KEP27069.1"/>
    </source>
</evidence>
<dbReference type="Gene3D" id="3.30.70.120">
    <property type="match status" value="1"/>
</dbReference>
<feature type="binding site" evidence="5">
    <location>
        <position position="68"/>
    </location>
    <ligand>
        <name>a divalent metal cation</name>
        <dbReference type="ChEBI" id="CHEBI:60240"/>
        <label>1</label>
    </ligand>
</feature>
<feature type="binding site" evidence="5">
    <location>
        <position position="69"/>
    </location>
    <ligand>
        <name>a divalent metal cation</name>
        <dbReference type="ChEBI" id="CHEBI:60240"/>
        <label>1</label>
    </ligand>
</feature>
<dbReference type="NCBIfam" id="TIGR00486">
    <property type="entry name" value="YbgI_SA1388"/>
    <property type="match status" value="1"/>
</dbReference>
<keyword evidence="7" id="KW-1185">Reference proteome</keyword>
<dbReference type="PANTHER" id="PTHR13799">
    <property type="entry name" value="NGG1 INTERACTING FACTOR 3"/>
    <property type="match status" value="1"/>
</dbReference>
<dbReference type="OrthoDB" id="9792792at2"/>
<dbReference type="RefSeq" id="WP_034319516.1">
    <property type="nucleotide sequence ID" value="NZ_JBCMYH010000015.1"/>
</dbReference>
<feature type="binding site" evidence="5">
    <location>
        <position position="333"/>
    </location>
    <ligand>
        <name>a divalent metal cation</name>
        <dbReference type="ChEBI" id="CHEBI:60240"/>
        <label>1</label>
    </ligand>
</feature>